<dbReference type="Gene3D" id="3.30.200.20">
    <property type="entry name" value="Phosphorylase Kinase, domain 1"/>
    <property type="match status" value="1"/>
</dbReference>
<gene>
    <name evidence="11" type="ORF">Bpfe_013393</name>
</gene>
<dbReference type="Gene3D" id="1.10.540.10">
    <property type="entry name" value="Acyl-CoA dehydrogenase/oxidase, N-terminal domain"/>
    <property type="match status" value="1"/>
</dbReference>
<dbReference type="Proteomes" id="UP001233172">
    <property type="component" value="Unassembled WGS sequence"/>
</dbReference>
<dbReference type="NCBIfam" id="TIGR02247">
    <property type="entry name" value="HAD-1A3-hyp"/>
    <property type="match status" value="1"/>
</dbReference>
<dbReference type="InterPro" id="IPR023198">
    <property type="entry name" value="PGP-like_dom2"/>
</dbReference>
<evidence type="ECO:0000256" key="5">
    <source>
        <dbReference type="ARBA" id="ARBA00022990"/>
    </source>
</evidence>
<comment type="similarity">
    <text evidence="2">Belongs to the acyl-CoA dehydrogenase family.</text>
</comment>
<dbReference type="SUPFAM" id="SSF56112">
    <property type="entry name" value="Protein kinase-like (PK-like)"/>
    <property type="match status" value="1"/>
</dbReference>
<dbReference type="CDD" id="cd05154">
    <property type="entry name" value="ACAD10_11_N-like"/>
    <property type="match status" value="1"/>
</dbReference>
<dbReference type="Gene3D" id="3.90.1200.10">
    <property type="match status" value="1"/>
</dbReference>
<evidence type="ECO:0000256" key="2">
    <source>
        <dbReference type="ARBA" id="ARBA00009347"/>
    </source>
</evidence>
<dbReference type="InterPro" id="IPR036412">
    <property type="entry name" value="HAD-like_sf"/>
</dbReference>
<dbReference type="PRINTS" id="PR00413">
    <property type="entry name" value="HADHALOGNASE"/>
</dbReference>
<feature type="domain" description="Aminoglycoside phosphotransferase" evidence="8">
    <location>
        <begin position="283"/>
        <end position="509"/>
    </location>
</feature>
<name>A0AAD8BP92_BIOPF</name>
<evidence type="ECO:0000256" key="6">
    <source>
        <dbReference type="ARBA" id="ARBA00023002"/>
    </source>
</evidence>
<dbReference type="InterPro" id="IPR009100">
    <property type="entry name" value="AcylCoA_DH/oxidase_NM_dom_sf"/>
</dbReference>
<dbReference type="Gene3D" id="3.40.50.1000">
    <property type="entry name" value="HAD superfamily/HAD-like"/>
    <property type="match status" value="1"/>
</dbReference>
<proteinExistence type="inferred from homology"/>
<dbReference type="NCBIfam" id="TIGR01509">
    <property type="entry name" value="HAD-SF-IA-v3"/>
    <property type="match status" value="1"/>
</dbReference>
<keyword evidence="12" id="KW-1185">Reference proteome</keyword>
<dbReference type="SUPFAM" id="SSF56645">
    <property type="entry name" value="Acyl-CoA dehydrogenase NM domain-like"/>
    <property type="match status" value="1"/>
</dbReference>
<dbReference type="InterPro" id="IPR006439">
    <property type="entry name" value="HAD-SF_hydro_IA"/>
</dbReference>
<feature type="domain" description="Acyl-CoA oxidase/dehydrogenase middle" evidence="9">
    <location>
        <begin position="788"/>
        <end position="889"/>
    </location>
</feature>
<keyword evidence="6" id="KW-0560">Oxidoreductase</keyword>
<dbReference type="EMBL" id="JASAOG010000056">
    <property type="protein sequence ID" value="KAK0057300.1"/>
    <property type="molecule type" value="Genomic_DNA"/>
</dbReference>
<dbReference type="Pfam" id="PF00441">
    <property type="entry name" value="Acyl-CoA_dh_1"/>
    <property type="match status" value="1"/>
</dbReference>
<dbReference type="InterPro" id="IPR002575">
    <property type="entry name" value="Aminoglycoside_PTrfase"/>
</dbReference>
<comment type="caution">
    <text evidence="11">The sequence shown here is derived from an EMBL/GenBank/DDBJ whole genome shotgun (WGS) entry which is preliminary data.</text>
</comment>
<dbReference type="InterPro" id="IPR011009">
    <property type="entry name" value="Kinase-like_dom_sf"/>
</dbReference>
<reference evidence="11" key="2">
    <citation type="submission" date="2023-04" db="EMBL/GenBank/DDBJ databases">
        <authorList>
            <person name="Bu L."/>
            <person name="Lu L."/>
            <person name="Laidemitt M.R."/>
            <person name="Zhang S.M."/>
            <person name="Mutuku M."/>
            <person name="Mkoji G."/>
            <person name="Steinauer M."/>
            <person name="Loker E.S."/>
        </authorList>
    </citation>
    <scope>NUCLEOTIDE SEQUENCE</scope>
    <source>
        <strain evidence="11">KasaAsao</strain>
        <tissue evidence="11">Whole Snail</tissue>
    </source>
</reference>
<dbReference type="InterPro" id="IPR006091">
    <property type="entry name" value="Acyl-CoA_Oxase/DH_mid-dom"/>
</dbReference>
<dbReference type="Pfam" id="PF02771">
    <property type="entry name" value="Acyl-CoA_dh_N"/>
    <property type="match status" value="1"/>
</dbReference>
<dbReference type="InterPro" id="IPR023214">
    <property type="entry name" value="HAD_sf"/>
</dbReference>
<evidence type="ECO:0000256" key="4">
    <source>
        <dbReference type="ARBA" id="ARBA00022827"/>
    </source>
</evidence>
<reference evidence="11" key="1">
    <citation type="journal article" date="2023" name="PLoS Negl. Trop. Dis.">
        <title>A genome sequence for Biomphalaria pfeifferi, the major vector snail for the human-infecting parasite Schistosoma mansoni.</title>
        <authorList>
            <person name="Bu L."/>
            <person name="Lu L."/>
            <person name="Laidemitt M.R."/>
            <person name="Zhang S.M."/>
            <person name="Mutuku M."/>
            <person name="Mkoji G."/>
            <person name="Steinauer M."/>
            <person name="Loker E.S."/>
        </authorList>
    </citation>
    <scope>NUCLEOTIDE SEQUENCE</scope>
    <source>
        <strain evidence="11">KasaAsao</strain>
    </source>
</reference>
<dbReference type="GO" id="GO:0016627">
    <property type="term" value="F:oxidoreductase activity, acting on the CH-CH group of donors"/>
    <property type="evidence" value="ECO:0007669"/>
    <property type="project" value="InterPro"/>
</dbReference>
<dbReference type="InterPro" id="IPR046373">
    <property type="entry name" value="Acyl-CoA_Oxase/DH_mid-dom_sf"/>
</dbReference>
<evidence type="ECO:0000259" key="7">
    <source>
        <dbReference type="Pfam" id="PF00441"/>
    </source>
</evidence>
<evidence type="ECO:0000259" key="10">
    <source>
        <dbReference type="Pfam" id="PF02771"/>
    </source>
</evidence>
<organism evidence="11 12">
    <name type="scientific">Biomphalaria pfeifferi</name>
    <name type="common">Bloodfluke planorb</name>
    <name type="synonym">Freshwater snail</name>
    <dbReference type="NCBI Taxonomy" id="112525"/>
    <lineage>
        <taxon>Eukaryota</taxon>
        <taxon>Metazoa</taxon>
        <taxon>Spiralia</taxon>
        <taxon>Lophotrochozoa</taxon>
        <taxon>Mollusca</taxon>
        <taxon>Gastropoda</taxon>
        <taxon>Heterobranchia</taxon>
        <taxon>Euthyneura</taxon>
        <taxon>Panpulmonata</taxon>
        <taxon>Hygrophila</taxon>
        <taxon>Lymnaeoidea</taxon>
        <taxon>Planorbidae</taxon>
        <taxon>Biomphalaria</taxon>
    </lineage>
</organism>
<dbReference type="PANTHER" id="PTHR47829:SF3">
    <property type="entry name" value="AMINOGLYCOSIDE PHOSPHOTRANSFERASE DOMAIN-CONTAINING PROTEIN"/>
    <property type="match status" value="1"/>
</dbReference>
<dbReference type="CDD" id="cd02603">
    <property type="entry name" value="HAD_sEH-N_like"/>
    <property type="match status" value="1"/>
</dbReference>
<dbReference type="Pfam" id="PF01636">
    <property type="entry name" value="APH"/>
    <property type="match status" value="1"/>
</dbReference>
<feature type="domain" description="Acyl-CoA dehydrogenase/oxidase C-terminal" evidence="7">
    <location>
        <begin position="901"/>
        <end position="1042"/>
    </location>
</feature>
<dbReference type="FunFam" id="2.40.110.10:FF:000002">
    <property type="entry name" value="Acyl-CoA dehydrogenase fadE12"/>
    <property type="match status" value="1"/>
</dbReference>
<evidence type="ECO:0000256" key="3">
    <source>
        <dbReference type="ARBA" id="ARBA00022630"/>
    </source>
</evidence>
<dbReference type="InterPro" id="IPR037069">
    <property type="entry name" value="AcylCoA_DH/ox_N_sf"/>
</dbReference>
<dbReference type="Pfam" id="PF00702">
    <property type="entry name" value="Hydrolase"/>
    <property type="match status" value="1"/>
</dbReference>
<dbReference type="InterPro" id="IPR013786">
    <property type="entry name" value="AcylCoA_DH/ox_N"/>
</dbReference>
<keyword evidence="3" id="KW-0285">Flavoprotein</keyword>
<dbReference type="InterPro" id="IPR041726">
    <property type="entry name" value="ACAD10_11_N"/>
</dbReference>
<sequence>MLKAHSVLSKMSSSSRALFPAVVSSRKSTNGPNQKLPKAVIFDMGGVILPSPLYMFRDFENINGLQKGSVTKVIVSSGSEGAWGQLEMGKLNLTQFSEAFSKELSVKIGKNVDVTSLVNEMRKGIGSPFPVMIDAIQCVKGEGIKTALLTNNWFLDDRKMQTLCPLDTNLFDVIVESCIVGNHKPDPKIFQTCLQELQVQPEEAVFLDDLGQNLKAAQLLGIQTIKVTSPDQAISDLEKLLGYSLRQFVPGTTHIPGHLEINILSLENYLKSLGLQDSSPPVVKVFEHGQSNPTYYVSYGGQKMVLRKKPPGKLLPSAHAVDREYKVMSAVGKDKVPVPCMIAFCQDESVLGTQFYLMDYLEGRIFKSIKLPEVPKESRREIVLAMVDVLSKIHSVDIDKVGLSDYGKKGQFCERNFKRWATQYELSKTHEIPSMSLLMSWLSDRMPEKEKVSVIHGDFRLDNLMFHTERSEVIAAIDWELSTLGDPLIDLANSVLAYYSPPDSPLTAGLVGEDLESLGLPTISEILNKYCLLTKQPPIDNWDFYVAYSFFRGAAILQGVYKRAISGQSSSSNSKRVGAHASVMADIGWSIASKSSLKPNKTVATSNTSATQTRQFSTISFTGRQPVMSTLSRSLTSGSSASSQVGLMAVSVEGLSPAVQDLHRRVKQFIQTHVLPLEDVHKEREAQGGDRWTVMPEIEAAKAKAKADGLWNLFLPVESDPDKKYGAGLTNLEYAFLCEEMGKCMLAPEVFNCSAPDTGNMETLVKYGNEEQKEKWLKPLLDGKIRSCFAMTEPAVASSDATNIESSIRREGDHYIINGHKWWTSGALDPRCKICIFMGKTNTLAEKHRQQSMILVPMDTPGIKIVRPLTVFGFDDAPEGHGEVIFENVRVPVSNILLGEGRGFEIAQGRLGPGRIHHCMRLIGHAERALSLMIDRTMNRVAFGKPLAAQGSIQQDIAKSRIQIEQCRLLVLKAAYMMDLYGNKVAAPEIAMIKVAAPNMALDVIDRSIQAHGGGGLNHDFPIAKMYAWARVLRLADGPDEAHGGAGLDHTLPLAHSFATARTLRLADGPDEVHLRTIAKMQYVKANKANL</sequence>
<dbReference type="SFLD" id="SFLDS00003">
    <property type="entry name" value="Haloacid_Dehalogenase"/>
    <property type="match status" value="1"/>
</dbReference>
<dbReference type="Gene3D" id="2.40.110.10">
    <property type="entry name" value="Butyryl-CoA Dehydrogenase, subunit A, domain 2"/>
    <property type="match status" value="1"/>
</dbReference>
<dbReference type="Gene3D" id="1.10.150.240">
    <property type="entry name" value="Putative phosphatase, domain 2"/>
    <property type="match status" value="1"/>
</dbReference>
<evidence type="ECO:0000259" key="9">
    <source>
        <dbReference type="Pfam" id="PF02770"/>
    </source>
</evidence>
<accession>A0AAD8BP92</accession>
<keyword evidence="4" id="KW-0274">FAD</keyword>
<dbReference type="SUPFAM" id="SSF47203">
    <property type="entry name" value="Acyl-CoA dehydrogenase C-terminal domain-like"/>
    <property type="match status" value="2"/>
</dbReference>
<dbReference type="InterPro" id="IPR052898">
    <property type="entry name" value="ACAD10-like"/>
</dbReference>
<keyword evidence="5" id="KW-0007">Acetylation</keyword>
<evidence type="ECO:0000259" key="8">
    <source>
        <dbReference type="Pfam" id="PF01636"/>
    </source>
</evidence>
<evidence type="ECO:0000256" key="1">
    <source>
        <dbReference type="ARBA" id="ARBA00001974"/>
    </source>
</evidence>
<dbReference type="Gene3D" id="1.20.140.10">
    <property type="entry name" value="Butyryl-CoA Dehydrogenase, subunit A, domain 3"/>
    <property type="match status" value="1"/>
</dbReference>
<dbReference type="AlphaFoldDB" id="A0AAD8BP92"/>
<feature type="domain" description="Acyl-CoA dehydrogenase/oxidase N-terminal" evidence="10">
    <location>
        <begin position="660"/>
        <end position="784"/>
    </location>
</feature>
<dbReference type="Pfam" id="PF02770">
    <property type="entry name" value="Acyl-CoA_dh_M"/>
    <property type="match status" value="1"/>
</dbReference>
<comment type="cofactor">
    <cofactor evidence="1">
        <name>FAD</name>
        <dbReference type="ChEBI" id="CHEBI:57692"/>
    </cofactor>
</comment>
<dbReference type="PANTHER" id="PTHR47829">
    <property type="entry name" value="HYDROLASE, PUTATIVE (AFU_ORTHOLOGUE AFUA_1G12880)-RELATED"/>
    <property type="match status" value="1"/>
</dbReference>
<evidence type="ECO:0000313" key="12">
    <source>
        <dbReference type="Proteomes" id="UP001233172"/>
    </source>
</evidence>
<dbReference type="SUPFAM" id="SSF56784">
    <property type="entry name" value="HAD-like"/>
    <property type="match status" value="1"/>
</dbReference>
<dbReference type="InterPro" id="IPR036250">
    <property type="entry name" value="AcylCo_DH-like_C"/>
</dbReference>
<protein>
    <submittedName>
        <fullName evidence="11">Acyl-CoA dehydrogenase family member 10</fullName>
    </submittedName>
</protein>
<dbReference type="GO" id="GO:0050660">
    <property type="term" value="F:flavin adenine dinucleotide binding"/>
    <property type="evidence" value="ECO:0007669"/>
    <property type="project" value="InterPro"/>
</dbReference>
<dbReference type="SFLD" id="SFLDG01129">
    <property type="entry name" value="C1.5:_HAD__Beta-PGM__Phosphata"/>
    <property type="match status" value="1"/>
</dbReference>
<evidence type="ECO:0000313" key="11">
    <source>
        <dbReference type="EMBL" id="KAK0057300.1"/>
    </source>
</evidence>
<dbReference type="InterPro" id="IPR009075">
    <property type="entry name" value="AcylCo_DH/oxidase_C"/>
</dbReference>
<dbReference type="InterPro" id="IPR011945">
    <property type="entry name" value="HAD-SF_ppase_IA/epoxid_hydro_N"/>
</dbReference>